<proteinExistence type="predicted"/>
<evidence type="ECO:0000313" key="3">
    <source>
        <dbReference type="Proteomes" id="UP000607796"/>
    </source>
</evidence>
<gene>
    <name evidence="2" type="ORF">IQ782_28370</name>
</gene>
<keyword evidence="3" id="KW-1185">Reference proteome</keyword>
<evidence type="ECO:0008006" key="4">
    <source>
        <dbReference type="Google" id="ProtNLM"/>
    </source>
</evidence>
<organism evidence="2 3">
    <name type="scientific">Salipiger mangrovisoli</name>
    <dbReference type="NCBI Taxonomy" id="2865933"/>
    <lineage>
        <taxon>Bacteria</taxon>
        <taxon>Pseudomonadati</taxon>
        <taxon>Pseudomonadota</taxon>
        <taxon>Alphaproteobacteria</taxon>
        <taxon>Rhodobacterales</taxon>
        <taxon>Roseobacteraceae</taxon>
        <taxon>Salipiger</taxon>
    </lineage>
</organism>
<reference evidence="2 3" key="1">
    <citation type="journal article" date="2021" name="Int. J. Syst. Evol. Microbiol.">
        <title>Salipiger mangrovisoli sp. nov., isolated from mangrove soil and the proposal for the reclassification of Paraphaeobacter pallidus as Salipiger pallidus comb. nov.</title>
        <authorList>
            <person name="Du J."/>
            <person name="Liu Y."/>
            <person name="Pei T."/>
            <person name="Deng M.R."/>
            <person name="Zhu H."/>
        </authorList>
    </citation>
    <scope>NUCLEOTIDE SEQUENCE [LARGE SCALE GENOMIC DNA]</scope>
    <source>
        <strain evidence="2 3">6D45A</strain>
    </source>
</reference>
<protein>
    <recommendedName>
        <fullName evidence="4">Transposase</fullName>
    </recommendedName>
</protein>
<dbReference type="Proteomes" id="UP000607796">
    <property type="component" value="Unassembled WGS sequence"/>
</dbReference>
<evidence type="ECO:0000256" key="1">
    <source>
        <dbReference type="SAM" id="MobiDB-lite"/>
    </source>
</evidence>
<dbReference type="EMBL" id="JADFFK010000047">
    <property type="protein sequence ID" value="MBE9640766.1"/>
    <property type="molecule type" value="Genomic_DNA"/>
</dbReference>
<sequence>MTVSQTKSAIREAARSGLNKQKGSVAQVGERIEIDEYVVDLRWLLDQEPELNRHKPDEWGRYIVHAAIDLETRLIVSSNLQPLDD</sequence>
<evidence type="ECO:0000313" key="2">
    <source>
        <dbReference type="EMBL" id="MBE9640766.1"/>
    </source>
</evidence>
<name>A0ABR9XBK9_9RHOB</name>
<feature type="region of interest" description="Disordered" evidence="1">
    <location>
        <begin position="1"/>
        <end position="23"/>
    </location>
</feature>
<dbReference type="RefSeq" id="WP_194138029.1">
    <property type="nucleotide sequence ID" value="NZ_JADFFK010000047.1"/>
</dbReference>
<comment type="caution">
    <text evidence="2">The sequence shown here is derived from an EMBL/GenBank/DDBJ whole genome shotgun (WGS) entry which is preliminary data.</text>
</comment>
<accession>A0ABR9XBK9</accession>